<proteinExistence type="predicted"/>
<dbReference type="AlphaFoldDB" id="A0A9N8E6U0"/>
<evidence type="ECO:0000313" key="2">
    <source>
        <dbReference type="Proteomes" id="UP001153069"/>
    </source>
</evidence>
<evidence type="ECO:0008006" key="3">
    <source>
        <dbReference type="Google" id="ProtNLM"/>
    </source>
</evidence>
<keyword evidence="2" id="KW-1185">Reference proteome</keyword>
<reference evidence="1" key="1">
    <citation type="submission" date="2020-06" db="EMBL/GenBank/DDBJ databases">
        <authorList>
            <consortium name="Plant Systems Biology data submission"/>
        </authorList>
    </citation>
    <scope>NUCLEOTIDE SEQUENCE</scope>
    <source>
        <strain evidence="1">D6</strain>
    </source>
</reference>
<name>A0A9N8E6U0_9STRA</name>
<dbReference type="Proteomes" id="UP001153069">
    <property type="component" value="Unassembled WGS sequence"/>
</dbReference>
<dbReference type="EMBL" id="CAICTM010000683">
    <property type="protein sequence ID" value="CAB9514929.1"/>
    <property type="molecule type" value="Genomic_DNA"/>
</dbReference>
<gene>
    <name evidence="1" type="ORF">SEMRO_684_G186760.1</name>
</gene>
<comment type="caution">
    <text evidence="1">The sequence shown here is derived from an EMBL/GenBank/DDBJ whole genome shotgun (WGS) entry which is preliminary data.</text>
</comment>
<organism evidence="1 2">
    <name type="scientific">Seminavis robusta</name>
    <dbReference type="NCBI Taxonomy" id="568900"/>
    <lineage>
        <taxon>Eukaryota</taxon>
        <taxon>Sar</taxon>
        <taxon>Stramenopiles</taxon>
        <taxon>Ochrophyta</taxon>
        <taxon>Bacillariophyta</taxon>
        <taxon>Bacillariophyceae</taxon>
        <taxon>Bacillariophycidae</taxon>
        <taxon>Naviculales</taxon>
        <taxon>Naviculaceae</taxon>
        <taxon>Seminavis</taxon>
    </lineage>
</organism>
<protein>
    <recommendedName>
        <fullName evidence="3">DUF4145 domain-containing protein</fullName>
    </recommendedName>
</protein>
<sequence>MGATESKEEIVAENTEPKFEPPENDYQLVFEAIKALEYTLMASFESSGDCLHEMIATTNRKLPMDLIVDMRALATTRNNMAHEYSCDKLEDREDFIEKYKRVTTRLNEEIKRNKEEDEQFYSEVVQRHRQLHPRPTFVVEEETPVQDNINASPMACVACF</sequence>
<accession>A0A9N8E6U0</accession>
<evidence type="ECO:0000313" key="1">
    <source>
        <dbReference type="EMBL" id="CAB9514929.1"/>
    </source>
</evidence>